<dbReference type="AlphaFoldDB" id="A0A238JI65"/>
<evidence type="ECO:0000313" key="2">
    <source>
        <dbReference type="Proteomes" id="UP000225972"/>
    </source>
</evidence>
<name>A0A238JI65_9RHOB</name>
<dbReference type="EMBL" id="FXXP01000004">
    <property type="protein sequence ID" value="SMX30370.1"/>
    <property type="molecule type" value="Genomic_DNA"/>
</dbReference>
<organism evidence="1 2">
    <name type="scientific">Pelagimonas phthalicica</name>
    <dbReference type="NCBI Taxonomy" id="1037362"/>
    <lineage>
        <taxon>Bacteria</taxon>
        <taxon>Pseudomonadati</taxon>
        <taxon>Pseudomonadota</taxon>
        <taxon>Alphaproteobacteria</taxon>
        <taxon>Rhodobacterales</taxon>
        <taxon>Roseobacteraceae</taxon>
        <taxon>Pelagimonas</taxon>
    </lineage>
</organism>
<dbReference type="OrthoDB" id="6197542at2"/>
<protein>
    <submittedName>
        <fullName evidence="1">Uncharacterized protein</fullName>
    </submittedName>
</protein>
<accession>A0A238JI65</accession>
<gene>
    <name evidence="1" type="ORF">TRP8649_04513</name>
</gene>
<proteinExistence type="predicted"/>
<keyword evidence="2" id="KW-1185">Reference proteome</keyword>
<reference evidence="2" key="1">
    <citation type="submission" date="2017-05" db="EMBL/GenBank/DDBJ databases">
        <authorList>
            <person name="Rodrigo-Torres L."/>
            <person name="Arahal R. D."/>
            <person name="Lucena T."/>
        </authorList>
    </citation>
    <scope>NUCLEOTIDE SEQUENCE [LARGE SCALE GENOMIC DNA]</scope>
    <source>
        <strain evidence="2">CECT 8649</strain>
    </source>
</reference>
<dbReference type="RefSeq" id="WP_099249463.1">
    <property type="nucleotide sequence ID" value="NZ_FXXP01000004.1"/>
</dbReference>
<dbReference type="Proteomes" id="UP000225972">
    <property type="component" value="Unassembled WGS sequence"/>
</dbReference>
<evidence type="ECO:0000313" key="1">
    <source>
        <dbReference type="EMBL" id="SMX30370.1"/>
    </source>
</evidence>
<sequence length="192" mass="21868">MRRILASLITALTFGAFGTKPARAYDMDCAIMLCMAGGFPSSAVCAAAYAEMIRRITPWPVRPPFGICTFAAVPVELGGPGGEGELDISIPEYAWLRKTRVLWFYGRSYEPRDDPRQWDWYVRSCDHENRNCRYHVRVYGSHAPWPARFVSENGQSISFPSSGGHYSFSHRAVMVEFGDYEGNMDHSEWFRY</sequence>